<dbReference type="InterPro" id="IPR011009">
    <property type="entry name" value="Kinase-like_dom_sf"/>
</dbReference>
<keyword evidence="13" id="KW-1185">Reference proteome</keyword>
<dbReference type="Pfam" id="PF00069">
    <property type="entry name" value="Pkinase"/>
    <property type="match status" value="1"/>
</dbReference>
<sequence>MTIKVDIILRRYKEEEDEDNNQTTTIINKHEEDFTTLKTLGSGGFGTCYKAIYKKTQFVCCIKKINRTSKKNAALQSYNAETKSEFFDFEHQNIVKLIAATSIDFNSFDKDLSSLLMVFEYVPGQNLHQLLEDEQEIIDLPRMCRFGQDIASALDYVHQKGIIHLDVKPSNIMVTSTDVCKLADFGCSQYLESDPVQSESLLTGTFAYRAPELHRGLSPTPECDVYAVGICLWQFWSREMPFGGTNQHVVIYNVVQNNLRPDFELDHIDTPNETYKELATQCWSNEPFNRPTLCTVIETLSSLSS</sequence>
<organism evidence="12 13">
    <name type="scientific">Clytia hemisphaerica</name>
    <dbReference type="NCBI Taxonomy" id="252671"/>
    <lineage>
        <taxon>Eukaryota</taxon>
        <taxon>Metazoa</taxon>
        <taxon>Cnidaria</taxon>
        <taxon>Hydrozoa</taxon>
        <taxon>Hydroidolina</taxon>
        <taxon>Leptothecata</taxon>
        <taxon>Obeliida</taxon>
        <taxon>Clytiidae</taxon>
        <taxon>Clytia</taxon>
    </lineage>
</organism>
<feature type="binding site" evidence="9">
    <location>
        <position position="64"/>
    </location>
    <ligand>
        <name>ATP</name>
        <dbReference type="ChEBI" id="CHEBI:30616"/>
    </ligand>
</feature>
<dbReference type="GeneID" id="136823655"/>
<dbReference type="Gene3D" id="1.10.510.10">
    <property type="entry name" value="Transferase(Phosphotransferase) domain 1"/>
    <property type="match status" value="1"/>
</dbReference>
<evidence type="ECO:0000256" key="2">
    <source>
        <dbReference type="ARBA" id="ARBA00022527"/>
    </source>
</evidence>
<evidence type="ECO:0000256" key="9">
    <source>
        <dbReference type="PROSITE-ProRule" id="PRU10141"/>
    </source>
</evidence>
<proteinExistence type="inferred from homology"/>
<dbReference type="GO" id="GO:0005524">
    <property type="term" value="F:ATP binding"/>
    <property type="evidence" value="ECO:0007669"/>
    <property type="project" value="UniProtKB-UniRule"/>
</dbReference>
<dbReference type="Proteomes" id="UP000594262">
    <property type="component" value="Unplaced"/>
</dbReference>
<evidence type="ECO:0000313" key="12">
    <source>
        <dbReference type="EnsemblMetazoa" id="CLYHEMP011995.1"/>
    </source>
</evidence>
<comment type="similarity">
    <text evidence="10">Belongs to the protein kinase superfamily.</text>
</comment>
<accession>A0A7M5V5Y8</accession>
<dbReference type="EnsemblMetazoa" id="CLYHEMT011995.1">
    <property type="protein sequence ID" value="CLYHEMP011995.1"/>
    <property type="gene ID" value="CLYHEMG011995"/>
</dbReference>
<evidence type="ECO:0000256" key="6">
    <source>
        <dbReference type="ARBA" id="ARBA00022840"/>
    </source>
</evidence>
<evidence type="ECO:0000259" key="11">
    <source>
        <dbReference type="PROSITE" id="PS50011"/>
    </source>
</evidence>
<evidence type="ECO:0000256" key="3">
    <source>
        <dbReference type="ARBA" id="ARBA00022679"/>
    </source>
</evidence>
<evidence type="ECO:0000256" key="7">
    <source>
        <dbReference type="ARBA" id="ARBA00047899"/>
    </source>
</evidence>
<dbReference type="PROSITE" id="PS00108">
    <property type="entry name" value="PROTEIN_KINASE_ST"/>
    <property type="match status" value="1"/>
</dbReference>
<dbReference type="InterPro" id="IPR017441">
    <property type="entry name" value="Protein_kinase_ATP_BS"/>
</dbReference>
<dbReference type="InterPro" id="IPR008271">
    <property type="entry name" value="Ser/Thr_kinase_AS"/>
</dbReference>
<dbReference type="InterPro" id="IPR000719">
    <property type="entry name" value="Prot_kinase_dom"/>
</dbReference>
<evidence type="ECO:0000256" key="4">
    <source>
        <dbReference type="ARBA" id="ARBA00022741"/>
    </source>
</evidence>
<name>A0A7M5V5Y8_9CNID</name>
<keyword evidence="3" id="KW-0808">Transferase</keyword>
<keyword evidence="4 9" id="KW-0547">Nucleotide-binding</keyword>
<dbReference type="EC" id="2.7.11.1" evidence="1"/>
<evidence type="ECO:0000256" key="8">
    <source>
        <dbReference type="ARBA" id="ARBA00048679"/>
    </source>
</evidence>
<dbReference type="PROSITE" id="PS00107">
    <property type="entry name" value="PROTEIN_KINASE_ATP"/>
    <property type="match status" value="1"/>
</dbReference>
<protein>
    <recommendedName>
        <fullName evidence="1">non-specific serine/threonine protein kinase</fullName>
        <ecNumber evidence="1">2.7.11.1</ecNumber>
    </recommendedName>
</protein>
<keyword evidence="5" id="KW-0418">Kinase</keyword>
<dbReference type="InterPro" id="IPR051681">
    <property type="entry name" value="Ser/Thr_Kinases-Pseudokinases"/>
</dbReference>
<dbReference type="SMART" id="SM00220">
    <property type="entry name" value="S_TKc"/>
    <property type="match status" value="1"/>
</dbReference>
<dbReference type="OrthoDB" id="4062651at2759"/>
<comment type="catalytic activity">
    <reaction evidence="8">
        <text>L-seryl-[protein] + ATP = O-phospho-L-seryl-[protein] + ADP + H(+)</text>
        <dbReference type="Rhea" id="RHEA:17989"/>
        <dbReference type="Rhea" id="RHEA-COMP:9863"/>
        <dbReference type="Rhea" id="RHEA-COMP:11604"/>
        <dbReference type="ChEBI" id="CHEBI:15378"/>
        <dbReference type="ChEBI" id="CHEBI:29999"/>
        <dbReference type="ChEBI" id="CHEBI:30616"/>
        <dbReference type="ChEBI" id="CHEBI:83421"/>
        <dbReference type="ChEBI" id="CHEBI:456216"/>
        <dbReference type="EC" id="2.7.11.1"/>
    </reaction>
</comment>
<dbReference type="SUPFAM" id="SSF56112">
    <property type="entry name" value="Protein kinase-like (PK-like)"/>
    <property type="match status" value="1"/>
</dbReference>
<keyword evidence="6 9" id="KW-0067">ATP-binding</keyword>
<comment type="catalytic activity">
    <reaction evidence="7">
        <text>L-threonyl-[protein] + ATP = O-phospho-L-threonyl-[protein] + ADP + H(+)</text>
        <dbReference type="Rhea" id="RHEA:46608"/>
        <dbReference type="Rhea" id="RHEA-COMP:11060"/>
        <dbReference type="Rhea" id="RHEA-COMP:11605"/>
        <dbReference type="ChEBI" id="CHEBI:15378"/>
        <dbReference type="ChEBI" id="CHEBI:30013"/>
        <dbReference type="ChEBI" id="CHEBI:30616"/>
        <dbReference type="ChEBI" id="CHEBI:61977"/>
        <dbReference type="ChEBI" id="CHEBI:456216"/>
        <dbReference type="EC" id="2.7.11.1"/>
    </reaction>
</comment>
<evidence type="ECO:0000256" key="10">
    <source>
        <dbReference type="RuleBase" id="RU000304"/>
    </source>
</evidence>
<keyword evidence="2 10" id="KW-0723">Serine/threonine-protein kinase</keyword>
<dbReference type="AlphaFoldDB" id="A0A7M5V5Y8"/>
<evidence type="ECO:0000256" key="5">
    <source>
        <dbReference type="ARBA" id="ARBA00022777"/>
    </source>
</evidence>
<dbReference type="PANTHER" id="PTHR44329">
    <property type="entry name" value="SERINE/THREONINE-PROTEIN KINASE TNNI3K-RELATED"/>
    <property type="match status" value="1"/>
</dbReference>
<dbReference type="RefSeq" id="XP_066935930.1">
    <property type="nucleotide sequence ID" value="XM_067079829.1"/>
</dbReference>
<dbReference type="PANTHER" id="PTHR44329:SF285">
    <property type="entry name" value="V-MOS MOLONEY MURINE SARCOMA VIRAL ONCO HOMOLOG"/>
    <property type="match status" value="1"/>
</dbReference>
<evidence type="ECO:0000256" key="1">
    <source>
        <dbReference type="ARBA" id="ARBA00012513"/>
    </source>
</evidence>
<dbReference type="PIRSF" id="PIRSF000654">
    <property type="entry name" value="Integrin-linked_kinase"/>
    <property type="match status" value="1"/>
</dbReference>
<feature type="domain" description="Protein kinase" evidence="11">
    <location>
        <begin position="34"/>
        <end position="303"/>
    </location>
</feature>
<evidence type="ECO:0000313" key="13">
    <source>
        <dbReference type="Proteomes" id="UP000594262"/>
    </source>
</evidence>
<dbReference type="GO" id="GO:0004674">
    <property type="term" value="F:protein serine/threonine kinase activity"/>
    <property type="evidence" value="ECO:0007669"/>
    <property type="project" value="UniProtKB-KW"/>
</dbReference>
<reference evidence="12" key="1">
    <citation type="submission" date="2021-01" db="UniProtKB">
        <authorList>
            <consortium name="EnsemblMetazoa"/>
        </authorList>
    </citation>
    <scope>IDENTIFICATION</scope>
</reference>
<dbReference type="PROSITE" id="PS50011">
    <property type="entry name" value="PROTEIN_KINASE_DOM"/>
    <property type="match status" value="1"/>
</dbReference>